<organism evidence="7 8">
    <name type="scientific">Oedothorax gibbosus</name>
    <dbReference type="NCBI Taxonomy" id="931172"/>
    <lineage>
        <taxon>Eukaryota</taxon>
        <taxon>Metazoa</taxon>
        <taxon>Ecdysozoa</taxon>
        <taxon>Arthropoda</taxon>
        <taxon>Chelicerata</taxon>
        <taxon>Arachnida</taxon>
        <taxon>Araneae</taxon>
        <taxon>Araneomorphae</taxon>
        <taxon>Entelegynae</taxon>
        <taxon>Araneoidea</taxon>
        <taxon>Linyphiidae</taxon>
        <taxon>Erigoninae</taxon>
        <taxon>Oedothorax</taxon>
    </lineage>
</organism>
<evidence type="ECO:0000256" key="4">
    <source>
        <dbReference type="SAM" id="MobiDB-lite"/>
    </source>
</evidence>
<dbReference type="InterPro" id="IPR052087">
    <property type="entry name" value="RRP12"/>
</dbReference>
<feature type="domain" description="RRP12 HEAT" evidence="5">
    <location>
        <begin position="408"/>
        <end position="677"/>
    </location>
</feature>
<dbReference type="InterPro" id="IPR057860">
    <property type="entry name" value="HEAT_RRP12_N"/>
</dbReference>
<feature type="compositionally biased region" description="Basic residues" evidence="4">
    <location>
        <begin position="1"/>
        <end position="13"/>
    </location>
</feature>
<feature type="compositionally biased region" description="Acidic residues" evidence="4">
    <location>
        <begin position="1055"/>
        <end position="1065"/>
    </location>
</feature>
<dbReference type="Pfam" id="PF08161">
    <property type="entry name" value="RRP12_HEAT"/>
    <property type="match status" value="1"/>
</dbReference>
<keyword evidence="8" id="KW-1185">Reference proteome</keyword>
<accession>A0AAV6VBH1</accession>
<gene>
    <name evidence="7" type="ORF">JTE90_028121</name>
</gene>
<feature type="compositionally biased region" description="Basic and acidic residues" evidence="4">
    <location>
        <begin position="1139"/>
        <end position="1153"/>
    </location>
</feature>
<dbReference type="PANTHER" id="PTHR48287">
    <property type="entry name" value="ARM REPEAT SUPERFAMILY PROTEIN"/>
    <property type="match status" value="1"/>
</dbReference>
<feature type="region of interest" description="Disordered" evidence="4">
    <location>
        <begin position="1254"/>
        <end position="1281"/>
    </location>
</feature>
<feature type="domain" description="RRP12 N-terminal HEAT" evidence="6">
    <location>
        <begin position="109"/>
        <end position="338"/>
    </location>
</feature>
<reference evidence="7 8" key="1">
    <citation type="journal article" date="2022" name="Nat. Ecol. Evol.">
        <title>A masculinizing supergene underlies an exaggerated male reproductive morph in a spider.</title>
        <authorList>
            <person name="Hendrickx F."/>
            <person name="De Corte Z."/>
            <person name="Sonet G."/>
            <person name="Van Belleghem S.M."/>
            <person name="Kostlbacher S."/>
            <person name="Vangestel C."/>
        </authorList>
    </citation>
    <scope>NUCLEOTIDE SEQUENCE [LARGE SCALE GENOMIC DNA]</scope>
    <source>
        <strain evidence="7">W744_W776</strain>
    </source>
</reference>
<comment type="caution">
    <text evidence="7">The sequence shown here is derived from an EMBL/GenBank/DDBJ whole genome shotgun (WGS) entry which is preliminary data.</text>
</comment>
<evidence type="ECO:0000256" key="2">
    <source>
        <dbReference type="ARBA" id="ARBA00007690"/>
    </source>
</evidence>
<dbReference type="SUPFAM" id="SSF48371">
    <property type="entry name" value="ARM repeat"/>
    <property type="match status" value="2"/>
</dbReference>
<feature type="compositionally biased region" description="Basic residues" evidence="4">
    <location>
        <begin position="30"/>
        <end position="42"/>
    </location>
</feature>
<dbReference type="InterPro" id="IPR011989">
    <property type="entry name" value="ARM-like"/>
</dbReference>
<feature type="region of interest" description="Disordered" evidence="4">
    <location>
        <begin position="1166"/>
        <end position="1216"/>
    </location>
</feature>
<evidence type="ECO:0000313" key="8">
    <source>
        <dbReference type="Proteomes" id="UP000827092"/>
    </source>
</evidence>
<comment type="subcellular location">
    <subcellularLocation>
        <location evidence="1">Nucleus</location>
    </subcellularLocation>
</comment>
<evidence type="ECO:0000259" key="5">
    <source>
        <dbReference type="Pfam" id="PF08161"/>
    </source>
</evidence>
<dbReference type="Gene3D" id="1.25.10.10">
    <property type="entry name" value="Leucine-rich Repeat Variant"/>
    <property type="match status" value="1"/>
</dbReference>
<evidence type="ECO:0000313" key="7">
    <source>
        <dbReference type="EMBL" id="KAG8193001.1"/>
    </source>
</evidence>
<keyword evidence="3" id="KW-0539">Nucleus</keyword>
<feature type="compositionally biased region" description="Basic residues" evidence="4">
    <location>
        <begin position="1272"/>
        <end position="1281"/>
    </location>
</feature>
<evidence type="ECO:0000259" key="6">
    <source>
        <dbReference type="Pfam" id="PF25772"/>
    </source>
</evidence>
<feature type="region of interest" description="Disordered" evidence="4">
    <location>
        <begin position="1017"/>
        <end position="1040"/>
    </location>
</feature>
<feature type="compositionally biased region" description="Acidic residues" evidence="4">
    <location>
        <begin position="1174"/>
        <end position="1183"/>
    </location>
</feature>
<protein>
    <recommendedName>
        <fullName evidence="9">RRP12-like protein</fullName>
    </recommendedName>
</protein>
<feature type="region of interest" description="Disordered" evidence="4">
    <location>
        <begin position="1"/>
        <end position="47"/>
    </location>
</feature>
<comment type="similarity">
    <text evidence="2">Belongs to the RRP12 family.</text>
</comment>
<dbReference type="InterPro" id="IPR016024">
    <property type="entry name" value="ARM-type_fold"/>
</dbReference>
<dbReference type="Pfam" id="PF25772">
    <property type="entry name" value="HEAT_RRP12_N"/>
    <property type="match status" value="1"/>
</dbReference>
<sequence>MGSKNKANKKATKGRGIMWKKGQSSSHNPKFNKHRQEAKKRPLLGNQGSGTLTAALLEKHNKNTAESVIDENEELMSIGGDTAVTAFTNCSLGAFNRLMKTWNAGSFLHKQMVAVLVAVTELLQGEGKSETETDYFAALMTMLDVVDTDEDVTAVVCLLSMLVKRLKESVVKFEYKRATEAITKLLVKYMNSDHCALLRNLLTVLYSFMKVKTHWSATSSELNVMLEFTTHHKPKVRKVAHQIVHSILTYYIPESATVHPCATSVANFCVEKLETSAGKSSSRELFYILSLLQENIASFPKPSIKKCCETVFKIMTLSTSVVTLCGLKSLQGLFSTQNKTSNFPADLNAKIISALYDYQPNVKDSECLVSWLVLMEKALINLYSLDEKLCISHLPKFFAAAVKCWVNESDNVIEAIATTLKNILQKCIDPTSEVFQQVLFEDPVNNAVHKMFHSVEEGLSYPYHKAWGSVLFVLAAFFEATGKHCYTAMIKCLRSLGDLHDSYNFPHIPQLEKTIGVAIQHMGPCVVLQAIPFKADSDRPDFTGSWLLPLLRDYVKKTELIFFVKEFRPLALKMREKALILKQEGKIVESKLFEVACSQIWSLLPGFCTEPTDLLQSFKEVAKTLGMTLQNEPSLRLTILNSLRLLITKNLENAENREELAKYAKNYLPIFFNLYTTQTKDKEEENTRLAVYSTLKVYLQITDKELCSKKFADVMKALEALPEGSETFMQPALIDLCKALVSHVPENQVEELYVMCKPLLKHTNHTLQKKAFSVIKEICSSDAEFCVSFVKSHLDDLRLLLGGNHSGLTPATRALRLNCLQCIVSQLTESEKPTVLEIIPEAVLCTKENSLKARAAAYNLLVEIGNTLQKFSPDNHKEAVKEYITILLAGLGGSPHLMSATILAIGRIMYEFKDELEPDVVHILIENMCLLISSRSREVVVSALSFMKILFAAVGTDGLAQHVEFIVKSLTSISEDNQRPFRFKAKEIFVRLVRKFGYEMIAKMVPEKHMKQLNNIRKTEARKKRHRDSKGDEMDSEMYASSLKVNKPRSILEDTDDEMLEEDDDQQKTSVPRKKKAIKDPCLEEAGEDDIVDFLDPAVNKRLLTRNSEKNIQPMKQAGDAFPISADGKLIIEDEDDEKESKSKLKKETQEKGEVLRELGAFKAKKNKRKYEYSDDEGDDVDEDPKGVNSGIHRDQGPKRKKLLPGEQFKAKKAGGDVKKGKLEPFAYMPLNPQALNKRKQLKLKGQFKTIVRAAKKGASKGVKGKSQNSRNSKKKKRQMF</sequence>
<proteinExistence type="inferred from homology"/>
<feature type="region of interest" description="Disordered" evidence="4">
    <location>
        <begin position="1126"/>
        <end position="1153"/>
    </location>
</feature>
<dbReference type="InterPro" id="IPR012978">
    <property type="entry name" value="HEAT_RRP12"/>
</dbReference>
<dbReference type="PANTHER" id="PTHR48287:SF1">
    <property type="entry name" value="ARM REPEAT SUPERFAMILY PROTEIN"/>
    <property type="match status" value="1"/>
</dbReference>
<feature type="region of interest" description="Disordered" evidence="4">
    <location>
        <begin position="1055"/>
        <end position="1077"/>
    </location>
</feature>
<feature type="compositionally biased region" description="Low complexity" evidence="4">
    <location>
        <begin position="1260"/>
        <end position="1271"/>
    </location>
</feature>
<dbReference type="EMBL" id="JAFNEN010000132">
    <property type="protein sequence ID" value="KAG8193001.1"/>
    <property type="molecule type" value="Genomic_DNA"/>
</dbReference>
<dbReference type="Proteomes" id="UP000827092">
    <property type="component" value="Unassembled WGS sequence"/>
</dbReference>
<evidence type="ECO:0000256" key="3">
    <source>
        <dbReference type="ARBA" id="ARBA00023242"/>
    </source>
</evidence>
<evidence type="ECO:0008006" key="9">
    <source>
        <dbReference type="Google" id="ProtNLM"/>
    </source>
</evidence>
<evidence type="ECO:0000256" key="1">
    <source>
        <dbReference type="ARBA" id="ARBA00004123"/>
    </source>
</evidence>
<name>A0AAV6VBH1_9ARAC</name>
<dbReference type="GO" id="GO:0005634">
    <property type="term" value="C:nucleus"/>
    <property type="evidence" value="ECO:0007669"/>
    <property type="project" value="UniProtKB-SubCell"/>
</dbReference>